<dbReference type="InterPro" id="IPR001633">
    <property type="entry name" value="EAL_dom"/>
</dbReference>
<dbReference type="Pfam" id="PF08447">
    <property type="entry name" value="PAS_3"/>
    <property type="match status" value="1"/>
</dbReference>
<dbReference type="InterPro" id="IPR000700">
    <property type="entry name" value="PAS-assoc_C"/>
</dbReference>
<dbReference type="FunFam" id="3.20.20.450:FF:000001">
    <property type="entry name" value="Cyclic di-GMP phosphodiesterase yahA"/>
    <property type="match status" value="1"/>
</dbReference>
<dbReference type="CDD" id="cd00130">
    <property type="entry name" value="PAS"/>
    <property type="match status" value="2"/>
</dbReference>
<dbReference type="Pfam" id="PF00563">
    <property type="entry name" value="EAL"/>
    <property type="match status" value="1"/>
</dbReference>
<dbReference type="EMBL" id="NQWI01000016">
    <property type="protein sequence ID" value="PDW04055.1"/>
    <property type="molecule type" value="Genomic_DNA"/>
</dbReference>
<dbReference type="InterPro" id="IPR029787">
    <property type="entry name" value="Nucleotide_cyclase"/>
</dbReference>
<dbReference type="PANTHER" id="PTHR44757">
    <property type="entry name" value="DIGUANYLATE CYCLASE DGCP"/>
    <property type="match status" value="1"/>
</dbReference>
<sequence>MLEHPDQPAPTDQIADDAVLRRMHFFSLANELLAIADASGRLRDVNHAWEQCLGWQRSVLVGSLLTDLLHVDDRARVADAFTRLLQVPEVAHVEARCLTATGEARLIAWSLSCDPQAAVCYLVGRDLTAQRQVERALHESELRFHQLVDASLDAICVIDVREERIAFFNRDEFCGYHQADLSREVINYVHSDDRIHVRDHYRKLFNNASDHHSLHVIEYRLWRRDGGLEWVHSRSTVLSCELDGKPRQVVTLLRLITERKHSQQLLDYQAHYDPVTGLPNRFAFTDRLEQQVVAARSVANSFALCMIDLDHFSQINDSLGHTAGDEVLAQVADRLRQTLDPTDLLARMGGDEFAVILQEAPSAAQIAQTALRLLAVLEEPIIIAGHELFVSASMGISLYPSDGMDATTLLKHADNALYRAKATGRNGVSWFVPELGRATLARLELGNQLRRAITQRQFELHYQPQICLMTGCVTGVESLIRWRHPERGLLPPGQFIPVAEESYLMSRISAWVLQEACRQAAAWRLVGHPPLRLAVNISARQFERDDVIQLVSAALWQSGFDPSWLDLEITESVLMHDPEGSARRIIQLRAMGVRIAIDDFGTGYSSLAYLQRFPVDTLKIDRSFVAALGNGPEVDPGPSALLQAIVALAHSLHLTVVAEGVETPAQHALLRELGCDEAQGYLFAYPLTAEELWPVIHELGVCPG</sequence>
<dbReference type="NCBIfam" id="TIGR00229">
    <property type="entry name" value="sensory_box"/>
    <property type="match status" value="2"/>
</dbReference>
<feature type="domain" description="EAL" evidence="3">
    <location>
        <begin position="442"/>
        <end position="700"/>
    </location>
</feature>
<dbReference type="NCBIfam" id="TIGR00254">
    <property type="entry name" value="GGDEF"/>
    <property type="match status" value="1"/>
</dbReference>
<dbReference type="CDD" id="cd01948">
    <property type="entry name" value="EAL"/>
    <property type="match status" value="1"/>
</dbReference>
<dbReference type="SMART" id="SM00267">
    <property type="entry name" value="GGDEF"/>
    <property type="match status" value="1"/>
</dbReference>
<dbReference type="AlphaFoldDB" id="A0A2A6RMA0"/>
<dbReference type="InterPro" id="IPR000160">
    <property type="entry name" value="GGDEF_dom"/>
</dbReference>
<dbReference type="InterPro" id="IPR035965">
    <property type="entry name" value="PAS-like_dom_sf"/>
</dbReference>
<dbReference type="SUPFAM" id="SSF55073">
    <property type="entry name" value="Nucleotide cyclase"/>
    <property type="match status" value="1"/>
</dbReference>
<dbReference type="PANTHER" id="PTHR44757:SF2">
    <property type="entry name" value="BIOFILM ARCHITECTURE MAINTENANCE PROTEIN MBAA"/>
    <property type="match status" value="1"/>
</dbReference>
<dbReference type="SUPFAM" id="SSF141868">
    <property type="entry name" value="EAL domain-like"/>
    <property type="match status" value="1"/>
</dbReference>
<evidence type="ECO:0000259" key="4">
    <source>
        <dbReference type="PROSITE" id="PS50887"/>
    </source>
</evidence>
<evidence type="ECO:0008006" key="7">
    <source>
        <dbReference type="Google" id="ProtNLM"/>
    </source>
</evidence>
<dbReference type="OrthoDB" id="158981at2"/>
<dbReference type="InterPro" id="IPR052155">
    <property type="entry name" value="Biofilm_reg_signaling"/>
</dbReference>
<evidence type="ECO:0000259" key="3">
    <source>
        <dbReference type="PROSITE" id="PS50883"/>
    </source>
</evidence>
<dbReference type="PROSITE" id="PS50112">
    <property type="entry name" value="PAS"/>
    <property type="match status" value="1"/>
</dbReference>
<proteinExistence type="predicted"/>
<evidence type="ECO:0000313" key="6">
    <source>
        <dbReference type="Proteomes" id="UP000220527"/>
    </source>
</evidence>
<dbReference type="Gene3D" id="3.30.70.270">
    <property type="match status" value="1"/>
</dbReference>
<dbReference type="InterPro" id="IPR013655">
    <property type="entry name" value="PAS_fold_3"/>
</dbReference>
<feature type="domain" description="PAC" evidence="2">
    <location>
        <begin position="215"/>
        <end position="268"/>
    </location>
</feature>
<dbReference type="GO" id="GO:0006355">
    <property type="term" value="P:regulation of DNA-templated transcription"/>
    <property type="evidence" value="ECO:0007669"/>
    <property type="project" value="InterPro"/>
</dbReference>
<dbReference type="Gene3D" id="3.30.450.20">
    <property type="entry name" value="PAS domain"/>
    <property type="match status" value="2"/>
</dbReference>
<dbReference type="PROSITE" id="PS50113">
    <property type="entry name" value="PAC"/>
    <property type="match status" value="1"/>
</dbReference>
<dbReference type="Proteomes" id="UP000220527">
    <property type="component" value="Unassembled WGS sequence"/>
</dbReference>
<feature type="domain" description="GGDEF" evidence="4">
    <location>
        <begin position="300"/>
        <end position="433"/>
    </location>
</feature>
<evidence type="ECO:0000259" key="2">
    <source>
        <dbReference type="PROSITE" id="PS50113"/>
    </source>
</evidence>
<dbReference type="Pfam" id="PF00990">
    <property type="entry name" value="GGDEF"/>
    <property type="match status" value="1"/>
</dbReference>
<dbReference type="InterPro" id="IPR035919">
    <property type="entry name" value="EAL_sf"/>
</dbReference>
<dbReference type="SUPFAM" id="SSF55785">
    <property type="entry name" value="PYP-like sensor domain (PAS domain)"/>
    <property type="match status" value="2"/>
</dbReference>
<dbReference type="PROSITE" id="PS50883">
    <property type="entry name" value="EAL"/>
    <property type="match status" value="1"/>
</dbReference>
<dbReference type="InterPro" id="IPR000014">
    <property type="entry name" value="PAS"/>
</dbReference>
<evidence type="ECO:0000313" key="5">
    <source>
        <dbReference type="EMBL" id="PDW04055.1"/>
    </source>
</evidence>
<comment type="caution">
    <text evidence="5">The sequence shown here is derived from an EMBL/GenBank/DDBJ whole genome shotgun (WGS) entry which is preliminary data.</text>
</comment>
<dbReference type="PROSITE" id="PS50887">
    <property type="entry name" value="GGDEF"/>
    <property type="match status" value="1"/>
</dbReference>
<dbReference type="FunFam" id="3.30.70.270:FF:000001">
    <property type="entry name" value="Diguanylate cyclase domain protein"/>
    <property type="match status" value="1"/>
</dbReference>
<evidence type="ECO:0000259" key="1">
    <source>
        <dbReference type="PROSITE" id="PS50112"/>
    </source>
</evidence>
<dbReference type="CDD" id="cd01949">
    <property type="entry name" value="GGDEF"/>
    <property type="match status" value="1"/>
</dbReference>
<keyword evidence="6" id="KW-1185">Reference proteome</keyword>
<dbReference type="SMART" id="SM00091">
    <property type="entry name" value="PAS"/>
    <property type="match status" value="2"/>
</dbReference>
<dbReference type="SMART" id="SM00052">
    <property type="entry name" value="EAL"/>
    <property type="match status" value="1"/>
</dbReference>
<dbReference type="InterPro" id="IPR013767">
    <property type="entry name" value="PAS_fold"/>
</dbReference>
<reference evidence="6" key="1">
    <citation type="submission" date="2017-08" db="EMBL/GenBank/DDBJ databases">
        <authorList>
            <person name="Grouzdev D.S."/>
            <person name="Gaisin V.A."/>
            <person name="Rysina M.S."/>
            <person name="Gorlenko V.M."/>
        </authorList>
    </citation>
    <scope>NUCLEOTIDE SEQUENCE [LARGE SCALE GENOMIC DNA]</scope>
    <source>
        <strain evidence="6">Kir15-3F</strain>
    </source>
</reference>
<feature type="domain" description="PAS" evidence="1">
    <location>
        <begin position="33"/>
        <end position="88"/>
    </location>
</feature>
<dbReference type="InterPro" id="IPR043128">
    <property type="entry name" value="Rev_trsase/Diguanyl_cyclase"/>
</dbReference>
<dbReference type="Gene3D" id="3.20.20.450">
    <property type="entry name" value="EAL domain"/>
    <property type="match status" value="1"/>
</dbReference>
<accession>A0A2A6RMA0</accession>
<protein>
    <recommendedName>
        <fullName evidence="7">GGDEF domain-containing protein</fullName>
    </recommendedName>
</protein>
<gene>
    <name evidence="5" type="ORF">CJ255_05650</name>
</gene>
<dbReference type="RefSeq" id="WP_097643118.1">
    <property type="nucleotide sequence ID" value="NZ_NQWI01000016.1"/>
</dbReference>
<dbReference type="Pfam" id="PF00989">
    <property type="entry name" value="PAS"/>
    <property type="match status" value="1"/>
</dbReference>
<name>A0A2A6RMA0_9CHLR</name>
<organism evidence="5 6">
    <name type="scientific">Candidatus Viridilinea mediisalina</name>
    <dbReference type="NCBI Taxonomy" id="2024553"/>
    <lineage>
        <taxon>Bacteria</taxon>
        <taxon>Bacillati</taxon>
        <taxon>Chloroflexota</taxon>
        <taxon>Chloroflexia</taxon>
        <taxon>Chloroflexales</taxon>
        <taxon>Chloroflexineae</taxon>
        <taxon>Oscillochloridaceae</taxon>
        <taxon>Candidatus Viridilinea</taxon>
    </lineage>
</organism>